<evidence type="ECO:0000259" key="1">
    <source>
        <dbReference type="Pfam" id="PF00144"/>
    </source>
</evidence>
<dbReference type="Pfam" id="PF00144">
    <property type="entry name" value="Beta-lactamase"/>
    <property type="match status" value="1"/>
</dbReference>
<feature type="domain" description="Beta-lactamase-related" evidence="1">
    <location>
        <begin position="19"/>
        <end position="334"/>
    </location>
</feature>
<dbReference type="InterPro" id="IPR001466">
    <property type="entry name" value="Beta-lactam-related"/>
</dbReference>
<dbReference type="InterPro" id="IPR012338">
    <property type="entry name" value="Beta-lactam/transpept-like"/>
</dbReference>
<evidence type="ECO:0000313" key="3">
    <source>
        <dbReference type="Proteomes" id="UP000051330"/>
    </source>
</evidence>
<protein>
    <submittedName>
        <fullName evidence="2">Beta-lactamase class C related penicillin binding protein</fullName>
    </submittedName>
</protein>
<dbReference type="EMBL" id="AZEC01000003">
    <property type="protein sequence ID" value="KRL13979.1"/>
    <property type="molecule type" value="Genomic_DNA"/>
</dbReference>
<sequence length="343" mass="38008">MEGFLMAELTKNFSELKKLIEAHHFNGALAVVNKTQVLFEGAGGYAKFDMSVPFSAETPTGVGPLGQQLVIAALLRLVEDGQLKLSQKVSDFIPEYAHAKEISIKQLMNQTAGLPSYSAVIAKPFYEDTDKQVPTDRVALQIDQHNLKGMDFEDVLDVIGELPLAFKPGEKSEYSDSNAVFLGEILDRATDERPVEAILKDYVYDPVGMTETKLGTEHSFAQNYKWIANNPDIIGRGQFDLTDAGLVSSLHDMEKWAQTVLARKLLKGSTWEEALAVKDGHYGYGWLKSGQWYQFGGQQYGYSGDIHVSLDKGVATVWLSNVAMPDSDVDAWSDALQQFRETL</sequence>
<dbReference type="PANTHER" id="PTHR43283">
    <property type="entry name" value="BETA-LACTAMASE-RELATED"/>
    <property type="match status" value="1"/>
</dbReference>
<dbReference type="Gene3D" id="3.40.710.10">
    <property type="entry name" value="DD-peptidase/beta-lactamase superfamily"/>
    <property type="match status" value="1"/>
</dbReference>
<accession>A0A0R1NAM2</accession>
<gene>
    <name evidence="2" type="ORF">FD09_GL002015</name>
</gene>
<dbReference type="PANTHER" id="PTHR43283:SF18">
    <property type="match status" value="1"/>
</dbReference>
<comment type="caution">
    <text evidence="2">The sequence shown here is derived from an EMBL/GenBank/DDBJ whole genome shotgun (WGS) entry which is preliminary data.</text>
</comment>
<reference evidence="2 3" key="1">
    <citation type="journal article" date="2015" name="Genome Announc.">
        <title>Expanding the biotechnology potential of lactobacilli through comparative genomics of 213 strains and associated genera.</title>
        <authorList>
            <person name="Sun Z."/>
            <person name="Harris H.M."/>
            <person name="McCann A."/>
            <person name="Guo C."/>
            <person name="Argimon S."/>
            <person name="Zhang W."/>
            <person name="Yang X."/>
            <person name="Jeffery I.B."/>
            <person name="Cooney J.C."/>
            <person name="Kagawa T.F."/>
            <person name="Liu W."/>
            <person name="Song Y."/>
            <person name="Salvetti E."/>
            <person name="Wrobel A."/>
            <person name="Rasinkangas P."/>
            <person name="Parkhill J."/>
            <person name="Rea M.C."/>
            <person name="O'Sullivan O."/>
            <person name="Ritari J."/>
            <person name="Douillard F.P."/>
            <person name="Paul Ross R."/>
            <person name="Yang R."/>
            <person name="Briner A.E."/>
            <person name="Felis G.E."/>
            <person name="de Vos W.M."/>
            <person name="Barrangou R."/>
            <person name="Klaenhammer T.R."/>
            <person name="Caufield P.W."/>
            <person name="Cui Y."/>
            <person name="Zhang H."/>
            <person name="O'Toole P.W."/>
        </authorList>
    </citation>
    <scope>NUCLEOTIDE SEQUENCE [LARGE SCALE GENOMIC DNA]</scope>
    <source>
        <strain evidence="2 3">DSM 12744</strain>
    </source>
</reference>
<organism evidence="2 3">
    <name type="scientific">Schleiferilactobacillus perolens DSM 12744</name>
    <dbReference type="NCBI Taxonomy" id="1423792"/>
    <lineage>
        <taxon>Bacteria</taxon>
        <taxon>Bacillati</taxon>
        <taxon>Bacillota</taxon>
        <taxon>Bacilli</taxon>
        <taxon>Lactobacillales</taxon>
        <taxon>Lactobacillaceae</taxon>
        <taxon>Schleiferilactobacillus</taxon>
    </lineage>
</organism>
<proteinExistence type="predicted"/>
<dbReference type="PATRIC" id="fig|1423792.3.peg.2043"/>
<keyword evidence="3" id="KW-1185">Reference proteome</keyword>
<dbReference type="SUPFAM" id="SSF56601">
    <property type="entry name" value="beta-lactamase/transpeptidase-like"/>
    <property type="match status" value="1"/>
</dbReference>
<dbReference type="STRING" id="1423792.FD09_GL002015"/>
<dbReference type="AlphaFoldDB" id="A0A0R1NAM2"/>
<name>A0A0R1NAM2_9LACO</name>
<dbReference type="InterPro" id="IPR050789">
    <property type="entry name" value="Diverse_Enzym_Activities"/>
</dbReference>
<dbReference type="Proteomes" id="UP000051330">
    <property type="component" value="Unassembled WGS sequence"/>
</dbReference>
<evidence type="ECO:0000313" key="2">
    <source>
        <dbReference type="EMBL" id="KRL13979.1"/>
    </source>
</evidence>